<sequence length="427" mass="47212">MSFTRAKKPWLWVPSLYLTEGIPYIIIITVSVVMYTKLGISNSDIGLYTSLLYLPWVIKPIWSPIVDLFGTKRKWFLSMQLVLSIVFLGVGLTTPASNFFFLTLAFFWMGAFASATNDIASDGMYLIALKPDQQSFFVGLRGTFYRIGMITGQGLIVIVAGYLETSLGDNTQAWSYTMIIVAGLMLLLTIINFITTPKVEEENSKNEEDERKSFGDVFRTFFTKKNIALSLGFVLLYRLGESQLVKMASPFLLGDPETGGLGISTSDYGLIYGTVGVIALLLGGILGGIVISRDGLGKWMIPMGLSLNLPNLLYIALAYLQPEGLVFPTIVVIIEQLGYGFGFAAYMVFLIYLAEGIYKTSHYALATGFMAMGMMIPGMISGYIQEWLGYPGFFIWVGIAMVPALIMAASVKYPRNFGKKENTEDKE</sequence>
<feature type="transmembrane region" description="Helical" evidence="6">
    <location>
        <begin position="363"/>
        <end position="384"/>
    </location>
</feature>
<proteinExistence type="predicted"/>
<keyword evidence="2" id="KW-0813">Transport</keyword>
<keyword evidence="5 6" id="KW-0472">Membrane</keyword>
<dbReference type="EMBL" id="JAUEPH010000010">
    <property type="protein sequence ID" value="MDN3205897.1"/>
    <property type="molecule type" value="Genomic_DNA"/>
</dbReference>
<feature type="transmembrane region" description="Helical" evidence="6">
    <location>
        <begin position="12"/>
        <end position="33"/>
    </location>
</feature>
<accession>A0ABT7YH83</accession>
<evidence type="ECO:0000256" key="2">
    <source>
        <dbReference type="ARBA" id="ARBA00022448"/>
    </source>
</evidence>
<keyword evidence="4 6" id="KW-1133">Transmembrane helix</keyword>
<evidence type="ECO:0000256" key="6">
    <source>
        <dbReference type="SAM" id="Phobius"/>
    </source>
</evidence>
<feature type="transmembrane region" description="Helical" evidence="6">
    <location>
        <begin position="75"/>
        <end position="93"/>
    </location>
</feature>
<gene>
    <name evidence="8" type="ORF">QVH07_17215</name>
</gene>
<comment type="subcellular location">
    <subcellularLocation>
        <location evidence="1">Membrane</location>
        <topology evidence="1">Multi-pass membrane protein</topology>
    </subcellularLocation>
</comment>
<keyword evidence="9" id="KW-1185">Reference proteome</keyword>
<dbReference type="InterPro" id="IPR011701">
    <property type="entry name" value="MFS"/>
</dbReference>
<reference evidence="8" key="1">
    <citation type="submission" date="2023-06" db="EMBL/GenBank/DDBJ databases">
        <title>Robiginitalea aurantiacus sp. nov. and Algoriphagus sediminis sp. nov., isolated from coastal sediment.</title>
        <authorList>
            <person name="Zhou Z.Y."/>
            <person name="An J."/>
            <person name="Jia Y.W."/>
            <person name="Du Z.J."/>
        </authorList>
    </citation>
    <scope>NUCLEOTIDE SEQUENCE</scope>
    <source>
        <strain evidence="8">C2-7</strain>
    </source>
</reference>
<feature type="transmembrane region" description="Helical" evidence="6">
    <location>
        <begin position="326"/>
        <end position="351"/>
    </location>
</feature>
<feature type="transmembrane region" description="Helical" evidence="6">
    <location>
        <begin position="175"/>
        <end position="196"/>
    </location>
</feature>
<feature type="transmembrane region" description="Helical" evidence="6">
    <location>
        <begin position="390"/>
        <end position="411"/>
    </location>
</feature>
<feature type="transmembrane region" description="Helical" evidence="6">
    <location>
        <begin position="217"/>
        <end position="237"/>
    </location>
</feature>
<dbReference type="Proteomes" id="UP001171916">
    <property type="component" value="Unassembled WGS sequence"/>
</dbReference>
<dbReference type="SUPFAM" id="SSF103473">
    <property type="entry name" value="MFS general substrate transporter"/>
    <property type="match status" value="1"/>
</dbReference>
<dbReference type="InterPro" id="IPR004752">
    <property type="entry name" value="AmpG_permease/AT-1"/>
</dbReference>
<evidence type="ECO:0000256" key="4">
    <source>
        <dbReference type="ARBA" id="ARBA00022989"/>
    </source>
</evidence>
<protein>
    <submittedName>
        <fullName evidence="8">MFS transporter</fullName>
    </submittedName>
</protein>
<organism evidence="8 9">
    <name type="scientific">Algoriphagus sediminis</name>
    <dbReference type="NCBI Taxonomy" id="3057113"/>
    <lineage>
        <taxon>Bacteria</taxon>
        <taxon>Pseudomonadati</taxon>
        <taxon>Bacteroidota</taxon>
        <taxon>Cytophagia</taxon>
        <taxon>Cytophagales</taxon>
        <taxon>Cyclobacteriaceae</taxon>
        <taxon>Algoriphagus</taxon>
    </lineage>
</organism>
<dbReference type="RefSeq" id="WP_290002915.1">
    <property type="nucleotide sequence ID" value="NZ_JAUEPH010000010.1"/>
</dbReference>
<feature type="domain" description="Major facilitator superfamily (MFS) profile" evidence="7">
    <location>
        <begin position="9"/>
        <end position="415"/>
    </location>
</feature>
<evidence type="ECO:0000313" key="9">
    <source>
        <dbReference type="Proteomes" id="UP001171916"/>
    </source>
</evidence>
<dbReference type="PROSITE" id="PS50850">
    <property type="entry name" value="MFS"/>
    <property type="match status" value="1"/>
</dbReference>
<evidence type="ECO:0000259" key="7">
    <source>
        <dbReference type="PROSITE" id="PS50850"/>
    </source>
</evidence>
<feature type="transmembrane region" description="Helical" evidence="6">
    <location>
        <begin position="45"/>
        <end position="63"/>
    </location>
</feature>
<evidence type="ECO:0000313" key="8">
    <source>
        <dbReference type="EMBL" id="MDN3205897.1"/>
    </source>
</evidence>
<dbReference type="InterPro" id="IPR020846">
    <property type="entry name" value="MFS_dom"/>
</dbReference>
<dbReference type="InterPro" id="IPR036259">
    <property type="entry name" value="MFS_trans_sf"/>
</dbReference>
<dbReference type="PANTHER" id="PTHR12778:SF10">
    <property type="entry name" value="MAJOR FACILITATOR SUPERFAMILY DOMAIN-CONTAINING PROTEIN 3"/>
    <property type="match status" value="1"/>
</dbReference>
<feature type="transmembrane region" description="Helical" evidence="6">
    <location>
        <begin position="299"/>
        <end position="320"/>
    </location>
</feature>
<comment type="caution">
    <text evidence="8">The sequence shown here is derived from an EMBL/GenBank/DDBJ whole genome shotgun (WGS) entry which is preliminary data.</text>
</comment>
<name>A0ABT7YH83_9BACT</name>
<dbReference type="Gene3D" id="1.20.1250.20">
    <property type="entry name" value="MFS general substrate transporter like domains"/>
    <property type="match status" value="1"/>
</dbReference>
<keyword evidence="3 6" id="KW-0812">Transmembrane</keyword>
<evidence type="ECO:0000256" key="1">
    <source>
        <dbReference type="ARBA" id="ARBA00004141"/>
    </source>
</evidence>
<feature type="transmembrane region" description="Helical" evidence="6">
    <location>
        <begin position="99"/>
        <end position="120"/>
    </location>
</feature>
<feature type="transmembrane region" description="Helical" evidence="6">
    <location>
        <begin position="270"/>
        <end position="292"/>
    </location>
</feature>
<evidence type="ECO:0000256" key="5">
    <source>
        <dbReference type="ARBA" id="ARBA00023136"/>
    </source>
</evidence>
<dbReference type="PANTHER" id="PTHR12778">
    <property type="entry name" value="SOLUTE CARRIER FAMILY 33 ACETYL-COA TRANSPORTER -RELATED"/>
    <property type="match status" value="1"/>
</dbReference>
<dbReference type="Pfam" id="PF07690">
    <property type="entry name" value="MFS_1"/>
    <property type="match status" value="1"/>
</dbReference>
<feature type="transmembrane region" description="Helical" evidence="6">
    <location>
        <begin position="144"/>
        <end position="163"/>
    </location>
</feature>
<evidence type="ECO:0000256" key="3">
    <source>
        <dbReference type="ARBA" id="ARBA00022692"/>
    </source>
</evidence>